<feature type="region of interest" description="Disordered" evidence="1">
    <location>
        <begin position="1"/>
        <end position="37"/>
    </location>
</feature>
<protein>
    <submittedName>
        <fullName evidence="2">Uncharacterized protein</fullName>
    </submittedName>
</protein>
<comment type="caution">
    <text evidence="2">The sequence shown here is derived from an EMBL/GenBank/DDBJ whole genome shotgun (WGS) entry which is preliminary data.</text>
</comment>
<accession>A0AAE1AKC9</accession>
<dbReference type="Proteomes" id="UP001283361">
    <property type="component" value="Unassembled WGS sequence"/>
</dbReference>
<evidence type="ECO:0000256" key="1">
    <source>
        <dbReference type="SAM" id="MobiDB-lite"/>
    </source>
</evidence>
<sequence>MTAPGKARDYDDDDDDDDDDDNDMSNKRMGHSPINLTRDYRVRAISTDNMLLQTGSRLQFTELVFSPFQPLTAAASIKCSSGAACERQSGGSGSGSQTAGRASL</sequence>
<proteinExistence type="predicted"/>
<gene>
    <name evidence="2" type="ORF">RRG08_025079</name>
</gene>
<evidence type="ECO:0000313" key="3">
    <source>
        <dbReference type="Proteomes" id="UP001283361"/>
    </source>
</evidence>
<evidence type="ECO:0000313" key="2">
    <source>
        <dbReference type="EMBL" id="KAK3788352.1"/>
    </source>
</evidence>
<organism evidence="2 3">
    <name type="scientific">Elysia crispata</name>
    <name type="common">lettuce slug</name>
    <dbReference type="NCBI Taxonomy" id="231223"/>
    <lineage>
        <taxon>Eukaryota</taxon>
        <taxon>Metazoa</taxon>
        <taxon>Spiralia</taxon>
        <taxon>Lophotrochozoa</taxon>
        <taxon>Mollusca</taxon>
        <taxon>Gastropoda</taxon>
        <taxon>Heterobranchia</taxon>
        <taxon>Euthyneura</taxon>
        <taxon>Panpulmonata</taxon>
        <taxon>Sacoglossa</taxon>
        <taxon>Placobranchoidea</taxon>
        <taxon>Plakobranchidae</taxon>
        <taxon>Elysia</taxon>
    </lineage>
</organism>
<feature type="compositionally biased region" description="Acidic residues" evidence="1">
    <location>
        <begin position="10"/>
        <end position="23"/>
    </location>
</feature>
<keyword evidence="3" id="KW-1185">Reference proteome</keyword>
<dbReference type="AlphaFoldDB" id="A0AAE1AKC9"/>
<feature type="region of interest" description="Disordered" evidence="1">
    <location>
        <begin position="84"/>
        <end position="104"/>
    </location>
</feature>
<name>A0AAE1AKC9_9GAST</name>
<dbReference type="EMBL" id="JAWDGP010001769">
    <property type="protein sequence ID" value="KAK3788352.1"/>
    <property type="molecule type" value="Genomic_DNA"/>
</dbReference>
<reference evidence="2" key="1">
    <citation type="journal article" date="2023" name="G3 (Bethesda)">
        <title>A reference genome for the long-term kleptoplast-retaining sea slug Elysia crispata morphotype clarki.</title>
        <authorList>
            <person name="Eastman K.E."/>
            <person name="Pendleton A.L."/>
            <person name="Shaikh M.A."/>
            <person name="Suttiyut T."/>
            <person name="Ogas R."/>
            <person name="Tomko P."/>
            <person name="Gavelis G."/>
            <person name="Widhalm J.R."/>
            <person name="Wisecaver J.H."/>
        </authorList>
    </citation>
    <scope>NUCLEOTIDE SEQUENCE</scope>
    <source>
        <strain evidence="2">ECLA1</strain>
    </source>
</reference>